<feature type="domain" description="LysM" evidence="6">
    <location>
        <begin position="148"/>
        <end position="194"/>
    </location>
</feature>
<keyword evidence="2 5" id="KW-0732">Signal</keyword>
<dbReference type="AlphaFoldDB" id="A0A8H6PHF1"/>
<dbReference type="EMBL" id="JACBAD010001642">
    <property type="protein sequence ID" value="KAF7137066.1"/>
    <property type="molecule type" value="Genomic_DNA"/>
</dbReference>
<dbReference type="SUPFAM" id="SSF54106">
    <property type="entry name" value="LysM domain"/>
    <property type="match status" value="2"/>
</dbReference>
<feature type="domain" description="LysM" evidence="6">
    <location>
        <begin position="239"/>
        <end position="285"/>
    </location>
</feature>
<dbReference type="PANTHER" id="PTHR34997:SF2">
    <property type="entry name" value="LYSM DOMAIN-CONTAINING PROTEIN-RELATED"/>
    <property type="match status" value="1"/>
</dbReference>
<proteinExistence type="predicted"/>
<dbReference type="InterPro" id="IPR018392">
    <property type="entry name" value="LysM"/>
</dbReference>
<dbReference type="PANTHER" id="PTHR34997">
    <property type="entry name" value="AM15"/>
    <property type="match status" value="1"/>
</dbReference>
<feature type="chain" id="PRO_5034897730" description="LysM domain-containing protein" evidence="5">
    <location>
        <begin position="20"/>
        <end position="288"/>
    </location>
</feature>
<dbReference type="SMART" id="SM00257">
    <property type="entry name" value="LysM"/>
    <property type="match status" value="2"/>
</dbReference>
<reference evidence="7" key="1">
    <citation type="submission" date="2020-06" db="EMBL/GenBank/DDBJ databases">
        <title>Draft genome sequences of strains closely related to Aspergillus parafelis and Aspergillus hiratsukae.</title>
        <authorList>
            <person name="Dos Santos R.A.C."/>
            <person name="Rivero-Menendez O."/>
            <person name="Steenwyk J.L."/>
            <person name="Mead M.E."/>
            <person name="Goldman G.H."/>
            <person name="Alastruey-Izquierdo A."/>
            <person name="Rokas A."/>
        </authorList>
    </citation>
    <scope>NUCLEOTIDE SEQUENCE</scope>
    <source>
        <strain evidence="7">CNM-CM5793</strain>
    </source>
</reference>
<dbReference type="GO" id="GO:0008061">
    <property type="term" value="F:chitin binding"/>
    <property type="evidence" value="ECO:0007669"/>
    <property type="project" value="UniProtKB-KW"/>
</dbReference>
<evidence type="ECO:0000313" key="8">
    <source>
        <dbReference type="Proteomes" id="UP000630445"/>
    </source>
</evidence>
<feature type="signal peptide" evidence="5">
    <location>
        <begin position="1"/>
        <end position="19"/>
    </location>
</feature>
<accession>A0A8H6PHF1</accession>
<dbReference type="CDD" id="cd00118">
    <property type="entry name" value="LysM"/>
    <property type="match status" value="2"/>
</dbReference>
<comment type="caution">
    <text evidence="7">The sequence shown here is derived from an EMBL/GenBank/DDBJ whole genome shotgun (WGS) entry which is preliminary data.</text>
</comment>
<evidence type="ECO:0000256" key="2">
    <source>
        <dbReference type="ARBA" id="ARBA00022729"/>
    </source>
</evidence>
<evidence type="ECO:0000256" key="3">
    <source>
        <dbReference type="ARBA" id="ARBA00023026"/>
    </source>
</evidence>
<keyword evidence="3" id="KW-0843">Virulence</keyword>
<evidence type="ECO:0000259" key="6">
    <source>
        <dbReference type="PROSITE" id="PS51782"/>
    </source>
</evidence>
<dbReference type="Pfam" id="PF01476">
    <property type="entry name" value="LysM"/>
    <property type="match status" value="2"/>
</dbReference>
<dbReference type="OrthoDB" id="5985073at2759"/>
<dbReference type="PROSITE" id="PS51782">
    <property type="entry name" value="LYSM"/>
    <property type="match status" value="2"/>
</dbReference>
<evidence type="ECO:0000313" key="7">
    <source>
        <dbReference type="EMBL" id="KAF7137066.1"/>
    </source>
</evidence>
<gene>
    <name evidence="7" type="ORF">CNMCM5793_006917</name>
</gene>
<dbReference type="InterPro" id="IPR052210">
    <property type="entry name" value="LysM1-like"/>
</dbReference>
<evidence type="ECO:0000256" key="5">
    <source>
        <dbReference type="SAM" id="SignalP"/>
    </source>
</evidence>
<keyword evidence="1" id="KW-0147">Chitin-binding</keyword>
<dbReference type="Proteomes" id="UP000630445">
    <property type="component" value="Unassembled WGS sequence"/>
</dbReference>
<organism evidence="7 8">
    <name type="scientific">Aspergillus hiratsukae</name>
    <dbReference type="NCBI Taxonomy" id="1194566"/>
    <lineage>
        <taxon>Eukaryota</taxon>
        <taxon>Fungi</taxon>
        <taxon>Dikarya</taxon>
        <taxon>Ascomycota</taxon>
        <taxon>Pezizomycotina</taxon>
        <taxon>Eurotiomycetes</taxon>
        <taxon>Eurotiomycetidae</taxon>
        <taxon>Eurotiales</taxon>
        <taxon>Aspergillaceae</taxon>
        <taxon>Aspergillus</taxon>
        <taxon>Aspergillus subgen. Fumigati</taxon>
    </lineage>
</organism>
<dbReference type="InterPro" id="IPR036779">
    <property type="entry name" value="LysM_dom_sf"/>
</dbReference>
<sequence>MMFFNLIWGPLAVLSLVQGYLVSPPGTAAPGTTDDCSGWIEYSSSLTCALIEQYFGMTEAEFEAWNPIVTELGSGCTLIEGLYYCVQVNFTTITVSSINPIPTTTTLTTSTTTTTTSSIAVITTITATTSAIATPTPYETGMVDGCDAFHLVVSGDTCADIASSAGISVSDFETWNPTVGSGCSGLWLGYYVCVGIVGGNTTSTTATTTTTSTSTSTSTGNGVTTPTPYETGMVDDCDAFHLVVSGDDCADIASDADITVDEFYTWNPTVGTSCSGLWLGYYVCVGIL</sequence>
<feature type="region of interest" description="Disordered" evidence="4">
    <location>
        <begin position="205"/>
        <end position="225"/>
    </location>
</feature>
<evidence type="ECO:0000256" key="1">
    <source>
        <dbReference type="ARBA" id="ARBA00022669"/>
    </source>
</evidence>
<dbReference type="Gene3D" id="3.10.350.10">
    <property type="entry name" value="LysM domain"/>
    <property type="match status" value="3"/>
</dbReference>
<evidence type="ECO:0000256" key="4">
    <source>
        <dbReference type="SAM" id="MobiDB-lite"/>
    </source>
</evidence>
<keyword evidence="8" id="KW-1185">Reference proteome</keyword>
<protein>
    <recommendedName>
        <fullName evidence="6">LysM domain-containing protein</fullName>
    </recommendedName>
</protein>
<name>A0A8H6PHF1_9EURO</name>